<gene>
    <name evidence="5" type="ORF">M5K25_004671</name>
</gene>
<keyword evidence="6" id="KW-1185">Reference proteome</keyword>
<dbReference type="GO" id="GO:0016757">
    <property type="term" value="F:glycosyltransferase activity"/>
    <property type="evidence" value="ECO:0007669"/>
    <property type="project" value="UniProtKB-KW"/>
</dbReference>
<evidence type="ECO:0000256" key="4">
    <source>
        <dbReference type="RuleBase" id="RU362057"/>
    </source>
</evidence>
<name>A0ABD0VGR2_DENTH</name>
<dbReference type="CDD" id="cd03784">
    <property type="entry name" value="GT1_Gtf-like"/>
    <property type="match status" value="1"/>
</dbReference>
<dbReference type="Pfam" id="PF00201">
    <property type="entry name" value="UDPGT"/>
    <property type="match status" value="1"/>
</dbReference>
<sequence>MEGNCFTVSRHAVNSDKQIIIVITYVNEARSSITHQPINSNCSLLSPQINHKSLDQHLKVEFNLQSSMEKPQQHILVACYPAQGHINPTLRLSKRLAREAGVRITFSTAVDAHRRMFPNQEAGVLHDDLFAYIPYSNGYDDGFDPKIHDIRTFMYDSKQNGSRTLAAIVDDQAARGQPITCIIYSFFMSWAAEIARERGIPSFLFWIQPATAFAVYWHYFHDESILAAKLSDQLSVVNLPRLPPMRIRDLPSFITENSPDGPYAVFTPFIREMFEMLDTEISIQSSKPLVISNTADEMEASAIVSVADKVNIVGIGPLLEDTVEGSLFKSDDKNGYMDWLDRQEERSVVYVSFGSISVLKKEQVEEISKGLRLSGRPYLWVLRKDNRWEGQELVEEEDEGVKKAKGMVVEWCSQGKVLGHKAVGCFVTHCGWNSTVESFLCGVPTVAVPQWTDQFTNAWLMEKAWGTGVRAEVSKDGLMEADELRRCLEIVMGEGERLEEIRRKVDMWKEKARQATVAGGSSQRNLMAFVEEIAS</sequence>
<keyword evidence="3" id="KW-0328">Glycosyltransferase</keyword>
<dbReference type="EC" id="2.4.1.-" evidence="4"/>
<dbReference type="InterPro" id="IPR002213">
    <property type="entry name" value="UDP_glucos_trans"/>
</dbReference>
<dbReference type="FunFam" id="3.40.50.2000:FF:000019">
    <property type="entry name" value="Glycosyltransferase"/>
    <property type="match status" value="1"/>
</dbReference>
<comment type="caution">
    <text evidence="5">The sequence shown here is derived from an EMBL/GenBank/DDBJ whole genome shotgun (WGS) entry which is preliminary data.</text>
</comment>
<organism evidence="5 6">
    <name type="scientific">Dendrobium thyrsiflorum</name>
    <name type="common">Pinecone-like raceme dendrobium</name>
    <name type="synonym">Orchid</name>
    <dbReference type="NCBI Taxonomy" id="117978"/>
    <lineage>
        <taxon>Eukaryota</taxon>
        <taxon>Viridiplantae</taxon>
        <taxon>Streptophyta</taxon>
        <taxon>Embryophyta</taxon>
        <taxon>Tracheophyta</taxon>
        <taxon>Spermatophyta</taxon>
        <taxon>Magnoliopsida</taxon>
        <taxon>Liliopsida</taxon>
        <taxon>Asparagales</taxon>
        <taxon>Orchidaceae</taxon>
        <taxon>Epidendroideae</taxon>
        <taxon>Malaxideae</taxon>
        <taxon>Dendrobiinae</taxon>
        <taxon>Dendrobium</taxon>
    </lineage>
</organism>
<proteinExistence type="inferred from homology"/>
<dbReference type="PANTHER" id="PTHR11926">
    <property type="entry name" value="GLUCOSYL/GLUCURONOSYL TRANSFERASES"/>
    <property type="match status" value="1"/>
</dbReference>
<dbReference type="Gene3D" id="3.40.50.2000">
    <property type="entry name" value="Glycogen Phosphorylase B"/>
    <property type="match status" value="2"/>
</dbReference>
<reference evidence="5 6" key="1">
    <citation type="journal article" date="2024" name="Plant Biotechnol. J.">
        <title>Dendrobium thyrsiflorum genome and its molecular insights into genes involved in important horticultural traits.</title>
        <authorList>
            <person name="Chen B."/>
            <person name="Wang J.Y."/>
            <person name="Zheng P.J."/>
            <person name="Li K.L."/>
            <person name="Liang Y.M."/>
            <person name="Chen X.F."/>
            <person name="Zhang C."/>
            <person name="Zhao X."/>
            <person name="He X."/>
            <person name="Zhang G.Q."/>
            <person name="Liu Z.J."/>
            <person name="Xu Q."/>
        </authorList>
    </citation>
    <scope>NUCLEOTIDE SEQUENCE [LARGE SCALE GENOMIC DNA]</scope>
    <source>
        <strain evidence="5">GZMU011</strain>
    </source>
</reference>
<keyword evidence="2 3" id="KW-0808">Transferase</keyword>
<evidence type="ECO:0000313" key="5">
    <source>
        <dbReference type="EMBL" id="KAL0923885.1"/>
    </source>
</evidence>
<dbReference type="SUPFAM" id="SSF53756">
    <property type="entry name" value="UDP-Glycosyltransferase/glycogen phosphorylase"/>
    <property type="match status" value="1"/>
</dbReference>
<evidence type="ECO:0000313" key="6">
    <source>
        <dbReference type="Proteomes" id="UP001552299"/>
    </source>
</evidence>
<dbReference type="Proteomes" id="UP001552299">
    <property type="component" value="Unassembled WGS sequence"/>
</dbReference>
<dbReference type="AlphaFoldDB" id="A0ABD0VGR2"/>
<evidence type="ECO:0000256" key="1">
    <source>
        <dbReference type="ARBA" id="ARBA00009995"/>
    </source>
</evidence>
<protein>
    <recommendedName>
        <fullName evidence="4">Glycosyltransferase</fullName>
        <ecNumber evidence="4">2.4.1.-</ecNumber>
    </recommendedName>
</protein>
<evidence type="ECO:0000256" key="2">
    <source>
        <dbReference type="ARBA" id="ARBA00022679"/>
    </source>
</evidence>
<dbReference type="InterPro" id="IPR035595">
    <property type="entry name" value="UDP_glycos_trans_CS"/>
</dbReference>
<dbReference type="EMBL" id="JANQDX010000005">
    <property type="protein sequence ID" value="KAL0923885.1"/>
    <property type="molecule type" value="Genomic_DNA"/>
</dbReference>
<comment type="similarity">
    <text evidence="1 3">Belongs to the UDP-glycosyltransferase family.</text>
</comment>
<dbReference type="PANTHER" id="PTHR11926:SF1534">
    <property type="entry name" value="GLYCOSYLTRANSFERASE"/>
    <property type="match status" value="1"/>
</dbReference>
<dbReference type="PROSITE" id="PS00375">
    <property type="entry name" value="UDPGT"/>
    <property type="match status" value="1"/>
</dbReference>
<evidence type="ECO:0000256" key="3">
    <source>
        <dbReference type="RuleBase" id="RU003718"/>
    </source>
</evidence>
<accession>A0ABD0VGR2</accession>